<name>A0ABU1NFA2_9BURK</name>
<evidence type="ECO:0000313" key="3">
    <source>
        <dbReference type="Proteomes" id="UP001184230"/>
    </source>
</evidence>
<dbReference type="Proteomes" id="UP001184230">
    <property type="component" value="Unassembled WGS sequence"/>
</dbReference>
<evidence type="ECO:0000313" key="2">
    <source>
        <dbReference type="EMBL" id="MDR6536551.1"/>
    </source>
</evidence>
<sequence>MKQTTKTPAESGNPPVGPNDGPATTHQNQPVRPGDAGVGDSDNQGSSPYGLPGRPEKPLRER</sequence>
<reference evidence="2 3" key="1">
    <citation type="submission" date="2023-07" db="EMBL/GenBank/DDBJ databases">
        <title>Sorghum-associated microbial communities from plants grown in Nebraska, USA.</title>
        <authorList>
            <person name="Schachtman D."/>
        </authorList>
    </citation>
    <scope>NUCLEOTIDE SEQUENCE [LARGE SCALE GENOMIC DNA]</scope>
    <source>
        <strain evidence="2 3">DS1781</strain>
    </source>
</reference>
<organism evidence="2 3">
    <name type="scientific">Variovorax soli</name>
    <dbReference type="NCBI Taxonomy" id="376815"/>
    <lineage>
        <taxon>Bacteria</taxon>
        <taxon>Pseudomonadati</taxon>
        <taxon>Pseudomonadota</taxon>
        <taxon>Betaproteobacteria</taxon>
        <taxon>Burkholderiales</taxon>
        <taxon>Comamonadaceae</taxon>
        <taxon>Variovorax</taxon>
    </lineage>
</organism>
<evidence type="ECO:0000256" key="1">
    <source>
        <dbReference type="SAM" id="MobiDB-lite"/>
    </source>
</evidence>
<feature type="region of interest" description="Disordered" evidence="1">
    <location>
        <begin position="1"/>
        <end position="62"/>
    </location>
</feature>
<accession>A0ABU1NFA2</accession>
<gene>
    <name evidence="2" type="ORF">J2739_002324</name>
</gene>
<proteinExistence type="predicted"/>
<dbReference type="EMBL" id="JAVDRF010000004">
    <property type="protein sequence ID" value="MDR6536551.1"/>
    <property type="molecule type" value="Genomic_DNA"/>
</dbReference>
<keyword evidence="3" id="KW-1185">Reference proteome</keyword>
<comment type="caution">
    <text evidence="2">The sequence shown here is derived from an EMBL/GenBank/DDBJ whole genome shotgun (WGS) entry which is preliminary data.</text>
</comment>
<protein>
    <submittedName>
        <fullName evidence="2">Uncharacterized protein</fullName>
    </submittedName>
</protein>
<feature type="compositionally biased region" description="Polar residues" evidence="1">
    <location>
        <begin position="1"/>
        <end position="10"/>
    </location>
</feature>